<name>A0A8H5FRP7_9AGAR</name>
<comment type="caution">
    <text evidence="2">The sequence shown here is derived from an EMBL/GenBank/DDBJ whole genome shotgun (WGS) entry which is preliminary data.</text>
</comment>
<dbReference type="Proteomes" id="UP000559256">
    <property type="component" value="Unassembled WGS sequence"/>
</dbReference>
<feature type="compositionally biased region" description="Pro residues" evidence="1">
    <location>
        <begin position="54"/>
        <end position="68"/>
    </location>
</feature>
<protein>
    <submittedName>
        <fullName evidence="2">Uncharacterized protein</fullName>
    </submittedName>
</protein>
<sequence>MSADAERQLGDGDLLGVLNAESSSMQDISFGPLSKALPHFGMKAKSDSSSWPPTVFPSPNIPKKPPSSLPQQLPPEHACLMPSIQRQYQVYSHVLRALDTPPTQQYHGRLVKESSLLLIILQCSRRSPDVASAAYNIHHVPLPRPRGTGFLEASWKSLVEKLDDRVSETSPMDIMMMEYVMEIVLDDLGTKSL</sequence>
<dbReference type="EMBL" id="JAACJM010000104">
    <property type="protein sequence ID" value="KAF5346243.1"/>
    <property type="molecule type" value="Genomic_DNA"/>
</dbReference>
<keyword evidence="3" id="KW-1185">Reference proteome</keyword>
<feature type="region of interest" description="Disordered" evidence="1">
    <location>
        <begin position="41"/>
        <end position="71"/>
    </location>
</feature>
<organism evidence="2 3">
    <name type="scientific">Tetrapyrgos nigripes</name>
    <dbReference type="NCBI Taxonomy" id="182062"/>
    <lineage>
        <taxon>Eukaryota</taxon>
        <taxon>Fungi</taxon>
        <taxon>Dikarya</taxon>
        <taxon>Basidiomycota</taxon>
        <taxon>Agaricomycotina</taxon>
        <taxon>Agaricomycetes</taxon>
        <taxon>Agaricomycetidae</taxon>
        <taxon>Agaricales</taxon>
        <taxon>Marasmiineae</taxon>
        <taxon>Marasmiaceae</taxon>
        <taxon>Tetrapyrgos</taxon>
    </lineage>
</organism>
<evidence type="ECO:0000313" key="3">
    <source>
        <dbReference type="Proteomes" id="UP000559256"/>
    </source>
</evidence>
<reference evidence="2 3" key="1">
    <citation type="journal article" date="2020" name="ISME J.">
        <title>Uncovering the hidden diversity of litter-decomposition mechanisms in mushroom-forming fungi.</title>
        <authorList>
            <person name="Floudas D."/>
            <person name="Bentzer J."/>
            <person name="Ahren D."/>
            <person name="Johansson T."/>
            <person name="Persson P."/>
            <person name="Tunlid A."/>
        </authorList>
    </citation>
    <scope>NUCLEOTIDE SEQUENCE [LARGE SCALE GENOMIC DNA]</scope>
    <source>
        <strain evidence="2 3">CBS 291.85</strain>
    </source>
</reference>
<evidence type="ECO:0000256" key="1">
    <source>
        <dbReference type="SAM" id="MobiDB-lite"/>
    </source>
</evidence>
<accession>A0A8H5FRP7</accession>
<proteinExistence type="predicted"/>
<dbReference type="AlphaFoldDB" id="A0A8H5FRP7"/>
<gene>
    <name evidence="2" type="ORF">D9758_014374</name>
</gene>
<evidence type="ECO:0000313" key="2">
    <source>
        <dbReference type="EMBL" id="KAF5346243.1"/>
    </source>
</evidence>